<keyword evidence="4" id="KW-1185">Reference proteome</keyword>
<dbReference type="Proteomes" id="UP000789831">
    <property type="component" value="Unassembled WGS sequence"/>
</dbReference>
<feature type="non-terminal residue" evidence="3">
    <location>
        <position position="1"/>
    </location>
</feature>
<protein>
    <submittedName>
        <fullName evidence="3">9711_t:CDS:1</fullName>
    </submittedName>
</protein>
<evidence type="ECO:0000313" key="4">
    <source>
        <dbReference type="Proteomes" id="UP000789831"/>
    </source>
</evidence>
<organism evidence="3 4">
    <name type="scientific">Ambispora gerdemannii</name>
    <dbReference type="NCBI Taxonomy" id="144530"/>
    <lineage>
        <taxon>Eukaryota</taxon>
        <taxon>Fungi</taxon>
        <taxon>Fungi incertae sedis</taxon>
        <taxon>Mucoromycota</taxon>
        <taxon>Glomeromycotina</taxon>
        <taxon>Glomeromycetes</taxon>
        <taxon>Archaeosporales</taxon>
        <taxon>Ambisporaceae</taxon>
        <taxon>Ambispora</taxon>
    </lineage>
</organism>
<reference evidence="3" key="1">
    <citation type="submission" date="2021-06" db="EMBL/GenBank/DDBJ databases">
        <authorList>
            <person name="Kallberg Y."/>
            <person name="Tangrot J."/>
            <person name="Rosling A."/>
        </authorList>
    </citation>
    <scope>NUCLEOTIDE SEQUENCE</scope>
    <source>
        <strain evidence="3">MT106</strain>
    </source>
</reference>
<evidence type="ECO:0000256" key="2">
    <source>
        <dbReference type="SAM" id="Phobius"/>
    </source>
</evidence>
<keyword evidence="2" id="KW-0472">Membrane</keyword>
<evidence type="ECO:0000313" key="3">
    <source>
        <dbReference type="EMBL" id="CAG8662570.1"/>
    </source>
</evidence>
<gene>
    <name evidence="3" type="ORF">AGERDE_LOCUS11886</name>
</gene>
<comment type="caution">
    <text evidence="3">The sequence shown here is derived from an EMBL/GenBank/DDBJ whole genome shotgun (WGS) entry which is preliminary data.</text>
</comment>
<dbReference type="OrthoDB" id="2447218at2759"/>
<feature type="transmembrane region" description="Helical" evidence="2">
    <location>
        <begin position="64"/>
        <end position="83"/>
    </location>
</feature>
<accession>A0A9N9H6M0</accession>
<keyword evidence="2" id="KW-1133">Transmembrane helix</keyword>
<proteinExistence type="predicted"/>
<dbReference type="AlphaFoldDB" id="A0A9N9H6M0"/>
<dbReference type="EMBL" id="CAJVPL010006131">
    <property type="protein sequence ID" value="CAG8662570.1"/>
    <property type="molecule type" value="Genomic_DNA"/>
</dbReference>
<name>A0A9N9H6M0_9GLOM</name>
<keyword evidence="1" id="KW-0175">Coiled coil</keyword>
<sequence length="496" mass="56101">RERESSLTQQAQLLSQITTLEQIPTKTPQQQADLAAKKKRLAELLKKKQDSSHTNNAKPSDKTVLIIGCGIVGIVLIGLVLILTEPNEEVSLAVTKNATIFEYSLLVNRAKDMKILWLQKQKSAEEKDQLKKELLEEKKNTDNLRNEKQKLEMKLKAVELHLKKYKEMMEGAVNDCKTIVIREESKTKKENTMKKIEVNGSFVPTPVKLKWKAEKYGAENTDTKLVETVKIAPTMPSQWHDALKEKNRFKENYDVDDPQEKNQEVPKMRQYYGNATVTLVAIHTNILDDDNKELSPSPDDVVKKIISSPWFSHGYDLEKDKKVDINLSEVLREIKNRGRGISIDGIYSILGLLPYGDKVVPEYREAEHKYTKKELQEALFGIMNTAKGSTSVVGGIVINCTSNKLYIETDGVIKINGSDYFIEDVGSDTKPLEERGGFLIEGGLYAKTALVKVNNNSESVMLRLEKGNEERKLSIAAMNIEETDQQLETQIQIPPK</sequence>
<keyword evidence="2" id="KW-0812">Transmembrane</keyword>
<evidence type="ECO:0000256" key="1">
    <source>
        <dbReference type="SAM" id="Coils"/>
    </source>
</evidence>
<feature type="coiled-coil region" evidence="1">
    <location>
        <begin position="120"/>
        <end position="168"/>
    </location>
</feature>